<evidence type="ECO:0000313" key="2">
    <source>
        <dbReference type="Proteomes" id="UP001175228"/>
    </source>
</evidence>
<keyword evidence="2" id="KW-1185">Reference proteome</keyword>
<dbReference type="Proteomes" id="UP001175228">
    <property type="component" value="Unassembled WGS sequence"/>
</dbReference>
<sequence>MKIRCQTYRIPRRKGLPHITGEDEDPPIIQVPPLSALGLQRTLFSTPSHGRHQDRVVDPEGPFGHIILLSVSHELRQMRGPTQRTSLSGGWVASRPAALANLHNTPVPDDALLNTVSPPILPNASSNPIASEMRSTEDLDEEAEAECDDDDAEFPENSVWAYESRLSMSMIYHVTRSVFIFNLKLNKRVLHIGSELSVIPLLPMFVLILDPDTDMDDRRNHGAAEEHKKIAIFTSASQSCHLIEIGFMISPGVPRSTVLGNPTLPYPTCCTLRHFGYYCEIFKWMDGTHYYPY</sequence>
<protein>
    <submittedName>
        <fullName evidence="1">Uncharacterized protein</fullName>
    </submittedName>
</protein>
<evidence type="ECO:0000313" key="1">
    <source>
        <dbReference type="EMBL" id="KAK0474981.1"/>
    </source>
</evidence>
<comment type="caution">
    <text evidence="1">The sequence shown here is derived from an EMBL/GenBank/DDBJ whole genome shotgun (WGS) entry which is preliminary data.</text>
</comment>
<dbReference type="EMBL" id="JAUEPU010000161">
    <property type="protein sequence ID" value="KAK0474981.1"/>
    <property type="molecule type" value="Genomic_DNA"/>
</dbReference>
<name>A0AA39P091_9AGAR</name>
<proteinExistence type="predicted"/>
<gene>
    <name evidence="1" type="ORF">EDD18DRAFT_1391177</name>
</gene>
<accession>A0AA39P091</accession>
<organism evidence="1 2">
    <name type="scientific">Armillaria luteobubalina</name>
    <dbReference type="NCBI Taxonomy" id="153913"/>
    <lineage>
        <taxon>Eukaryota</taxon>
        <taxon>Fungi</taxon>
        <taxon>Dikarya</taxon>
        <taxon>Basidiomycota</taxon>
        <taxon>Agaricomycotina</taxon>
        <taxon>Agaricomycetes</taxon>
        <taxon>Agaricomycetidae</taxon>
        <taxon>Agaricales</taxon>
        <taxon>Marasmiineae</taxon>
        <taxon>Physalacriaceae</taxon>
        <taxon>Armillaria</taxon>
    </lineage>
</organism>
<dbReference type="AlphaFoldDB" id="A0AA39P091"/>
<reference evidence="1" key="1">
    <citation type="submission" date="2023-06" db="EMBL/GenBank/DDBJ databases">
        <authorList>
            <consortium name="Lawrence Berkeley National Laboratory"/>
            <person name="Ahrendt S."/>
            <person name="Sahu N."/>
            <person name="Indic B."/>
            <person name="Wong-Bajracharya J."/>
            <person name="Merenyi Z."/>
            <person name="Ke H.-M."/>
            <person name="Monk M."/>
            <person name="Kocsube S."/>
            <person name="Drula E."/>
            <person name="Lipzen A."/>
            <person name="Balint B."/>
            <person name="Henrissat B."/>
            <person name="Andreopoulos B."/>
            <person name="Martin F.M."/>
            <person name="Harder C.B."/>
            <person name="Rigling D."/>
            <person name="Ford K.L."/>
            <person name="Foster G.D."/>
            <person name="Pangilinan J."/>
            <person name="Papanicolaou A."/>
            <person name="Barry K."/>
            <person name="LaButti K."/>
            <person name="Viragh M."/>
            <person name="Koriabine M."/>
            <person name="Yan M."/>
            <person name="Riley R."/>
            <person name="Champramary S."/>
            <person name="Plett K.L."/>
            <person name="Tsai I.J."/>
            <person name="Slot J."/>
            <person name="Sipos G."/>
            <person name="Plett J."/>
            <person name="Nagy L.G."/>
            <person name="Grigoriev I.V."/>
        </authorList>
    </citation>
    <scope>NUCLEOTIDE SEQUENCE</scope>
    <source>
        <strain evidence="1">HWK02</strain>
    </source>
</reference>